<proteinExistence type="predicted"/>
<evidence type="ECO:0000256" key="1">
    <source>
        <dbReference type="SAM" id="MobiDB-lite"/>
    </source>
</evidence>
<dbReference type="KEGG" id="oxy:HCG48_19080"/>
<evidence type="ECO:0000313" key="2">
    <source>
        <dbReference type="EMBL" id="QIZ72427.1"/>
    </source>
</evidence>
<organism evidence="2 3">
    <name type="scientific">Oxynema aestuarii AP17</name>
    <dbReference type="NCBI Taxonomy" id="2064643"/>
    <lineage>
        <taxon>Bacteria</taxon>
        <taxon>Bacillati</taxon>
        <taxon>Cyanobacteriota</taxon>
        <taxon>Cyanophyceae</taxon>
        <taxon>Oscillatoriophycideae</taxon>
        <taxon>Oscillatoriales</taxon>
        <taxon>Oscillatoriaceae</taxon>
        <taxon>Oxynema</taxon>
        <taxon>Oxynema aestuarii</taxon>
    </lineage>
</organism>
<dbReference type="EMBL" id="CP051167">
    <property type="protein sequence ID" value="QIZ72427.1"/>
    <property type="molecule type" value="Genomic_DNA"/>
</dbReference>
<sequence>MGPLRERIELSPTARDRAIADTLGKYGSEGTRGDRPFGNRADFFSFFLWNGDRCPSPSSGFNPTRKPKCPPRISVISG</sequence>
<accession>A0A6H1U229</accession>
<protein>
    <submittedName>
        <fullName evidence="2">Uncharacterized protein</fullName>
    </submittedName>
</protein>
<evidence type="ECO:0000313" key="3">
    <source>
        <dbReference type="Proteomes" id="UP000500857"/>
    </source>
</evidence>
<name>A0A6H1U229_9CYAN</name>
<dbReference type="RefSeq" id="WP_168570575.1">
    <property type="nucleotide sequence ID" value="NZ_CP051167.1"/>
</dbReference>
<reference evidence="2 3" key="1">
    <citation type="submission" date="2020-04" db="EMBL/GenBank/DDBJ databases">
        <authorList>
            <person name="Basu S."/>
            <person name="Maruthanayagam V."/>
            <person name="Chakraborty S."/>
            <person name="Pramanik A."/>
            <person name="Mukherjee J."/>
            <person name="Brink B."/>
        </authorList>
    </citation>
    <scope>NUCLEOTIDE SEQUENCE [LARGE SCALE GENOMIC DNA]</scope>
    <source>
        <strain evidence="2 3">AP17</strain>
    </source>
</reference>
<keyword evidence="3" id="KW-1185">Reference proteome</keyword>
<feature type="region of interest" description="Disordered" evidence="1">
    <location>
        <begin position="56"/>
        <end position="78"/>
    </location>
</feature>
<dbReference type="AlphaFoldDB" id="A0A6H1U229"/>
<gene>
    <name evidence="2" type="ORF">HCG48_19080</name>
</gene>
<dbReference type="Proteomes" id="UP000500857">
    <property type="component" value="Chromosome"/>
</dbReference>